<dbReference type="NCBIfam" id="TIGR00229">
    <property type="entry name" value="sensory_box"/>
    <property type="match status" value="1"/>
</dbReference>
<keyword evidence="3" id="KW-0472">Membrane</keyword>
<dbReference type="SMART" id="SM00086">
    <property type="entry name" value="PAC"/>
    <property type="match status" value="1"/>
</dbReference>
<evidence type="ECO:0000313" key="7">
    <source>
        <dbReference type="Proteomes" id="UP000603602"/>
    </source>
</evidence>
<dbReference type="Proteomes" id="UP000603602">
    <property type="component" value="Unassembled WGS sequence"/>
</dbReference>
<keyword evidence="1 2" id="KW-0807">Transducer</keyword>
<evidence type="ECO:0000256" key="1">
    <source>
        <dbReference type="ARBA" id="ARBA00023224"/>
    </source>
</evidence>
<dbReference type="EMBL" id="JACYTO010000001">
    <property type="protein sequence ID" value="MBD8502194.1"/>
    <property type="molecule type" value="Genomic_DNA"/>
</dbReference>
<sequence length="544" mass="59032">MRQNLPVNNVETLLPEGEFIYSRTDLKSYIVEANEAFARISGYRREDMIGQPHNMVRHPDMPPEAFADMWRDLKAGRPWRGLVKNRRSDGGYYWVVANASPVREQGRIVGYQSIRSRPSREEVAAAETAYRRIREGDRSIRIEHGRVVPARRSLLARFNSAPTQLGGTALLLLVMAIVTATSHAFPSALLSRITLGIDAIAGLWALYFLTVFFPRLVRDVGSFRAHLDQLLTTGDLRKRFALERADQLGEISREMDRFVSAVQATMQGMGDTAERVAVASSEVGLGVGNVNESARVQSDATSSAAAGIEQITVSIGEVAEHAAATRNAAQTASTVSARGAELSARASARIVDLAGTVRRTASQVELLGSQSAEISRITGVIREIADQTNLLALNAAIEAARAGEQGRGFAVVADEVRKLAERTSQATNEIGGMIGAIQNETQKAVEGMRSGAHQVEDGVKLVQEAQQALQEITTQMVRTLDMVNDISHSSSEQQNAMVAMAQSVERVAAMTDQNVSVAAQTHGAVNLLEEAVERMRKSVAQFSI</sequence>
<feature type="domain" description="Methyl-accepting transducer" evidence="4">
    <location>
        <begin position="272"/>
        <end position="508"/>
    </location>
</feature>
<dbReference type="InterPro" id="IPR013655">
    <property type="entry name" value="PAS_fold_3"/>
</dbReference>
<dbReference type="CDD" id="cd11386">
    <property type="entry name" value="MCP_signal"/>
    <property type="match status" value="1"/>
</dbReference>
<dbReference type="PANTHER" id="PTHR32089">
    <property type="entry name" value="METHYL-ACCEPTING CHEMOTAXIS PROTEIN MCPB"/>
    <property type="match status" value="1"/>
</dbReference>
<dbReference type="RefSeq" id="WP_187716988.1">
    <property type="nucleotide sequence ID" value="NZ_JACTAH010000001.1"/>
</dbReference>
<reference evidence="7" key="1">
    <citation type="submission" date="2023-07" db="EMBL/GenBank/DDBJ databases">
        <title>Thauera sp. CAU 1555 isolated from sand of Yaerae Beach.</title>
        <authorList>
            <person name="Kim W."/>
        </authorList>
    </citation>
    <scope>NUCLEOTIDE SEQUENCE [LARGE SCALE GENOMIC DNA]</scope>
    <source>
        <strain evidence="7">CAU 1555</strain>
    </source>
</reference>
<dbReference type="SUPFAM" id="SSF58104">
    <property type="entry name" value="Methyl-accepting chemotaxis protein (MCP) signaling domain"/>
    <property type="match status" value="1"/>
</dbReference>
<keyword evidence="7" id="KW-1185">Reference proteome</keyword>
<feature type="transmembrane region" description="Helical" evidence="3">
    <location>
        <begin position="193"/>
        <end position="214"/>
    </location>
</feature>
<protein>
    <submittedName>
        <fullName evidence="6">PAS domain-containing protein</fullName>
    </submittedName>
</protein>
<evidence type="ECO:0000313" key="6">
    <source>
        <dbReference type="EMBL" id="MBD8502194.1"/>
    </source>
</evidence>
<evidence type="ECO:0000259" key="5">
    <source>
        <dbReference type="PROSITE" id="PS50112"/>
    </source>
</evidence>
<dbReference type="InterPro" id="IPR001610">
    <property type="entry name" value="PAC"/>
</dbReference>
<dbReference type="PROSITE" id="PS50112">
    <property type="entry name" value="PAS"/>
    <property type="match status" value="1"/>
</dbReference>
<organism evidence="6 7">
    <name type="scientific">Thauera sedimentorum</name>
    <dbReference type="NCBI Taxonomy" id="2767595"/>
    <lineage>
        <taxon>Bacteria</taxon>
        <taxon>Pseudomonadati</taxon>
        <taxon>Pseudomonadota</taxon>
        <taxon>Betaproteobacteria</taxon>
        <taxon>Rhodocyclales</taxon>
        <taxon>Zoogloeaceae</taxon>
        <taxon>Thauera</taxon>
    </lineage>
</organism>
<feature type="transmembrane region" description="Helical" evidence="3">
    <location>
        <begin position="161"/>
        <end position="181"/>
    </location>
</feature>
<dbReference type="PANTHER" id="PTHR32089:SF74">
    <property type="entry name" value="METHYL-ACCEPTING CHEMOTAXIS PROTEIN AER"/>
    <property type="match status" value="1"/>
</dbReference>
<dbReference type="Pfam" id="PF00015">
    <property type="entry name" value="MCPsignal"/>
    <property type="match status" value="1"/>
</dbReference>
<dbReference type="Pfam" id="PF08447">
    <property type="entry name" value="PAS_3"/>
    <property type="match status" value="1"/>
</dbReference>
<evidence type="ECO:0000256" key="2">
    <source>
        <dbReference type="PROSITE-ProRule" id="PRU00284"/>
    </source>
</evidence>
<dbReference type="InterPro" id="IPR000014">
    <property type="entry name" value="PAS"/>
</dbReference>
<proteinExistence type="predicted"/>
<dbReference type="Gene3D" id="1.10.287.950">
    <property type="entry name" value="Methyl-accepting chemotaxis protein"/>
    <property type="match status" value="1"/>
</dbReference>
<dbReference type="CDD" id="cd00130">
    <property type="entry name" value="PAS"/>
    <property type="match status" value="1"/>
</dbReference>
<dbReference type="SMART" id="SM00283">
    <property type="entry name" value="MA"/>
    <property type="match status" value="1"/>
</dbReference>
<gene>
    <name evidence="6" type="ORF">IFO67_04805</name>
</gene>
<dbReference type="SUPFAM" id="SSF55785">
    <property type="entry name" value="PYP-like sensor domain (PAS domain)"/>
    <property type="match status" value="1"/>
</dbReference>
<evidence type="ECO:0000256" key="3">
    <source>
        <dbReference type="SAM" id="Phobius"/>
    </source>
</evidence>
<dbReference type="InterPro" id="IPR004089">
    <property type="entry name" value="MCPsignal_dom"/>
</dbReference>
<accession>A0ABR9B757</accession>
<dbReference type="PROSITE" id="PS50111">
    <property type="entry name" value="CHEMOTAXIS_TRANSDUC_2"/>
    <property type="match status" value="1"/>
</dbReference>
<keyword evidence="3" id="KW-1133">Transmembrane helix</keyword>
<comment type="caution">
    <text evidence="6">The sequence shown here is derived from an EMBL/GenBank/DDBJ whole genome shotgun (WGS) entry which is preliminary data.</text>
</comment>
<dbReference type="Gene3D" id="3.30.450.20">
    <property type="entry name" value="PAS domain"/>
    <property type="match status" value="1"/>
</dbReference>
<dbReference type="InterPro" id="IPR035965">
    <property type="entry name" value="PAS-like_dom_sf"/>
</dbReference>
<keyword evidence="3" id="KW-0812">Transmembrane</keyword>
<name>A0ABR9B757_9RHOO</name>
<evidence type="ECO:0000259" key="4">
    <source>
        <dbReference type="PROSITE" id="PS50111"/>
    </source>
</evidence>
<feature type="domain" description="PAS" evidence="5">
    <location>
        <begin position="25"/>
        <end position="60"/>
    </location>
</feature>